<dbReference type="Proteomes" id="UP001056374">
    <property type="component" value="Chromosome"/>
</dbReference>
<feature type="region of interest" description="Disordered" evidence="1">
    <location>
        <begin position="1"/>
        <end position="25"/>
    </location>
</feature>
<feature type="compositionally biased region" description="Basic and acidic residues" evidence="1">
    <location>
        <begin position="54"/>
        <end position="73"/>
    </location>
</feature>
<gene>
    <name evidence="4" type="ORF">NFX46_30235</name>
</gene>
<feature type="domain" description="Alpha-L-arabinofuranosidase B arabinose-binding" evidence="3">
    <location>
        <begin position="145"/>
        <end position="272"/>
    </location>
</feature>
<dbReference type="Gene3D" id="2.80.10.50">
    <property type="match status" value="2"/>
</dbReference>
<keyword evidence="5" id="KW-1185">Reference proteome</keyword>
<evidence type="ECO:0000313" key="5">
    <source>
        <dbReference type="Proteomes" id="UP001056374"/>
    </source>
</evidence>
<name>A0ABY4ZF00_9ACTN</name>
<dbReference type="SUPFAM" id="SSF110221">
    <property type="entry name" value="AbfB domain"/>
    <property type="match status" value="2"/>
</dbReference>
<feature type="region of interest" description="Disordered" evidence="1">
    <location>
        <begin position="53"/>
        <end position="140"/>
    </location>
</feature>
<dbReference type="InterPro" id="IPR036195">
    <property type="entry name" value="AbfB_ABD_sf"/>
</dbReference>
<dbReference type="Pfam" id="PF05270">
    <property type="entry name" value="AbfB"/>
    <property type="match status" value="1"/>
</dbReference>
<feature type="compositionally biased region" description="Polar residues" evidence="1">
    <location>
        <begin position="74"/>
        <end position="95"/>
    </location>
</feature>
<sequence>MPDNKSRPSQEPLWEHGWAPDTSRAPGTRRLWLAGVLAVATVVACVATVSLTDRPSDEKSASGDGRTTSDKETSSGLISFASPTVSGSPSASATQGDASPSASASSSASPSPNGGPPASASASPSPSAPAAGGGSDPAPAVVRRSVQSVNHPDRHWRVGDGRVRLEAAGGSEFRADATFTVVKGLADASCHSFRTSDGTHLRHRDFVLRAERDDGSSLFRQDATFCARASHHGAVMLESVNYPGYFLRHQNFQVKLERYEHGGQYASDSAFRLVEGLA</sequence>
<keyword evidence="2" id="KW-0812">Transmembrane</keyword>
<evidence type="ECO:0000313" key="4">
    <source>
        <dbReference type="EMBL" id="USQ87628.1"/>
    </source>
</evidence>
<organism evidence="4 5">
    <name type="scientific">Streptomyces phaeoluteigriseus</name>
    <dbReference type="NCBI Taxonomy" id="114686"/>
    <lineage>
        <taxon>Bacteria</taxon>
        <taxon>Bacillati</taxon>
        <taxon>Actinomycetota</taxon>
        <taxon>Actinomycetes</taxon>
        <taxon>Kitasatosporales</taxon>
        <taxon>Streptomycetaceae</taxon>
        <taxon>Streptomyces</taxon>
        <taxon>Streptomyces aurantiacus group</taxon>
    </lineage>
</organism>
<feature type="transmembrane region" description="Helical" evidence="2">
    <location>
        <begin position="31"/>
        <end position="51"/>
    </location>
</feature>
<keyword evidence="2" id="KW-0472">Membrane</keyword>
<dbReference type="RefSeq" id="WP_252553600.1">
    <property type="nucleotide sequence ID" value="NZ_CP099468.1"/>
</dbReference>
<reference evidence="4" key="1">
    <citation type="submission" date="2022-06" db="EMBL/GenBank/DDBJ databases">
        <title>Complete genome sequence of soil microorganisms Streptomyces sp. Qhu-M197 isolated from Alpine meadows habitats on the Tibetan Plateau.</title>
        <authorList>
            <person name="Zhang B."/>
            <person name="Xiang X."/>
            <person name="Fan J."/>
        </authorList>
    </citation>
    <scope>NUCLEOTIDE SEQUENCE</scope>
    <source>
        <strain evidence="4">Qhu-M197</strain>
    </source>
</reference>
<evidence type="ECO:0000256" key="1">
    <source>
        <dbReference type="SAM" id="MobiDB-lite"/>
    </source>
</evidence>
<dbReference type="InterPro" id="IPR007934">
    <property type="entry name" value="AbfB_ABD"/>
</dbReference>
<feature type="compositionally biased region" description="Low complexity" evidence="1">
    <location>
        <begin position="96"/>
        <end position="140"/>
    </location>
</feature>
<protein>
    <submittedName>
        <fullName evidence="4">AbfB domain-containing protein</fullName>
    </submittedName>
</protein>
<keyword evidence="2" id="KW-1133">Transmembrane helix</keyword>
<evidence type="ECO:0000256" key="2">
    <source>
        <dbReference type="SAM" id="Phobius"/>
    </source>
</evidence>
<dbReference type="CDD" id="cd23399">
    <property type="entry name" value="beta-trefoil_ABD_ABFB"/>
    <property type="match status" value="1"/>
</dbReference>
<proteinExistence type="predicted"/>
<evidence type="ECO:0000259" key="3">
    <source>
        <dbReference type="Pfam" id="PF05270"/>
    </source>
</evidence>
<accession>A0ABY4ZF00</accession>
<dbReference type="EMBL" id="CP099468">
    <property type="protein sequence ID" value="USQ87628.1"/>
    <property type="molecule type" value="Genomic_DNA"/>
</dbReference>